<dbReference type="GO" id="GO:0016788">
    <property type="term" value="F:hydrolase activity, acting on ester bonds"/>
    <property type="evidence" value="ECO:0007669"/>
    <property type="project" value="InterPro"/>
</dbReference>
<evidence type="ECO:0000256" key="2">
    <source>
        <dbReference type="ARBA" id="ARBA00022723"/>
    </source>
</evidence>
<name>A0A381YXC1_9ZZZZ</name>
<dbReference type="SUPFAM" id="SSF53187">
    <property type="entry name" value="Zn-dependent exopeptidases"/>
    <property type="match status" value="1"/>
</dbReference>
<evidence type="ECO:0000256" key="1">
    <source>
        <dbReference type="ARBA" id="ARBA00001947"/>
    </source>
</evidence>
<accession>A0A381YXC1</accession>
<dbReference type="InterPro" id="IPR053138">
    <property type="entry name" value="N-alpha-Ac-DABA_deacetylase"/>
</dbReference>
<dbReference type="EMBL" id="UINC01019284">
    <property type="protein sequence ID" value="SVA81594.1"/>
    <property type="molecule type" value="Genomic_DNA"/>
</dbReference>
<reference evidence="6" key="1">
    <citation type="submission" date="2018-05" db="EMBL/GenBank/DDBJ databases">
        <authorList>
            <person name="Lanie J.A."/>
            <person name="Ng W.-L."/>
            <person name="Kazmierczak K.M."/>
            <person name="Andrzejewski T.M."/>
            <person name="Davidsen T.M."/>
            <person name="Wayne K.J."/>
            <person name="Tettelin H."/>
            <person name="Glass J.I."/>
            <person name="Rusch D."/>
            <person name="Podicherti R."/>
            <person name="Tsui H.-C.T."/>
            <person name="Winkler M.E."/>
        </authorList>
    </citation>
    <scope>NUCLEOTIDE SEQUENCE</scope>
</reference>
<gene>
    <name evidence="6" type="ORF">METZ01_LOCUS134448</name>
</gene>
<organism evidence="6">
    <name type="scientific">marine metagenome</name>
    <dbReference type="NCBI Taxonomy" id="408172"/>
    <lineage>
        <taxon>unclassified sequences</taxon>
        <taxon>metagenomes</taxon>
        <taxon>ecological metagenomes</taxon>
    </lineage>
</organism>
<dbReference type="PANTHER" id="PTHR37326:SF1">
    <property type="entry name" value="BLL3975 PROTEIN"/>
    <property type="match status" value="1"/>
</dbReference>
<evidence type="ECO:0000313" key="6">
    <source>
        <dbReference type="EMBL" id="SVA81594.1"/>
    </source>
</evidence>
<dbReference type="Pfam" id="PF24827">
    <property type="entry name" value="AstE_AspA_cat"/>
    <property type="match status" value="1"/>
</dbReference>
<keyword evidence="4" id="KW-0862">Zinc</keyword>
<evidence type="ECO:0000259" key="5">
    <source>
        <dbReference type="Pfam" id="PF24827"/>
    </source>
</evidence>
<dbReference type="Gene3D" id="3.40.630.10">
    <property type="entry name" value="Zn peptidases"/>
    <property type="match status" value="1"/>
</dbReference>
<feature type="domain" description="Succinylglutamate desuccinylase/Aspartoacylase catalytic" evidence="5">
    <location>
        <begin position="50"/>
        <end position="99"/>
    </location>
</feature>
<dbReference type="GO" id="GO:0046872">
    <property type="term" value="F:metal ion binding"/>
    <property type="evidence" value="ECO:0007669"/>
    <property type="project" value="UniProtKB-KW"/>
</dbReference>
<keyword evidence="3" id="KW-0378">Hydrolase</keyword>
<keyword evidence="2" id="KW-0479">Metal-binding</keyword>
<sequence length="99" mass="10886">MTDKPSRLSTPFDFDAPGKHCDYVRLPHSVHRSAYGWLPIPIVCINGGEGPTVLLMSGTHGDEYEGQVTLTRLARQLKPEDINGRLIILPMANYPAAKA</sequence>
<dbReference type="AlphaFoldDB" id="A0A381YXC1"/>
<evidence type="ECO:0000256" key="3">
    <source>
        <dbReference type="ARBA" id="ARBA00022801"/>
    </source>
</evidence>
<comment type="cofactor">
    <cofactor evidence="1">
        <name>Zn(2+)</name>
        <dbReference type="ChEBI" id="CHEBI:29105"/>
    </cofactor>
</comment>
<dbReference type="PANTHER" id="PTHR37326">
    <property type="entry name" value="BLL3975 PROTEIN"/>
    <property type="match status" value="1"/>
</dbReference>
<evidence type="ECO:0000256" key="4">
    <source>
        <dbReference type="ARBA" id="ARBA00022833"/>
    </source>
</evidence>
<dbReference type="InterPro" id="IPR055438">
    <property type="entry name" value="AstE_AspA_cat"/>
</dbReference>
<protein>
    <recommendedName>
        <fullName evidence="5">Succinylglutamate desuccinylase/Aspartoacylase catalytic domain-containing protein</fullName>
    </recommendedName>
</protein>
<feature type="non-terminal residue" evidence="6">
    <location>
        <position position="99"/>
    </location>
</feature>
<proteinExistence type="predicted"/>